<gene>
    <name evidence="1" type="ORF">ACFH04_04155</name>
</gene>
<proteinExistence type="predicted"/>
<reference evidence="1 2" key="1">
    <citation type="submission" date="2024-09" db="EMBL/GenBank/DDBJ databases">
        <authorList>
            <person name="Sun Q."/>
            <person name="Mori K."/>
        </authorList>
    </citation>
    <scope>NUCLEOTIDE SEQUENCE [LARGE SCALE GENOMIC DNA]</scope>
    <source>
        <strain evidence="1 2">JCM 4557</strain>
    </source>
</reference>
<organism evidence="1 2">
    <name type="scientific">Streptomyces noboritoensis</name>
    <dbReference type="NCBI Taxonomy" id="67337"/>
    <lineage>
        <taxon>Bacteria</taxon>
        <taxon>Bacillati</taxon>
        <taxon>Actinomycetota</taxon>
        <taxon>Actinomycetes</taxon>
        <taxon>Kitasatosporales</taxon>
        <taxon>Streptomycetaceae</taxon>
        <taxon>Streptomyces</taxon>
    </lineage>
</organism>
<keyword evidence="2" id="KW-1185">Reference proteome</keyword>
<accession>A0ABV6TAY0</accession>
<name>A0ABV6TAY0_9ACTN</name>
<comment type="caution">
    <text evidence="1">The sequence shown here is derived from an EMBL/GenBank/DDBJ whole genome shotgun (WGS) entry which is preliminary data.</text>
</comment>
<sequence length="354" mass="39193">MSTRARADSIDLPLLYRLFDLSPDDDLRFLVRRARATREALVQLVFSVAERAGHRLGTGSADELRRARTRADGYRRLHTAISAAHPVHVLKGPAIAQHYPEGVLRPTGDLDLVVSGERELWSVVRVVLDHQAVDTIDYSVVDGEHRHMMATLSWAPLDPLLDRDAKIDVGTAAYFGDGEVLPVRSRPPADEVLTSLLAIAEEKFQRAFHAVDAIDVIVLSQVGPDSVADAEATVREFRLAPEVTELLAHAGRCAPLGPFEELRRRLEPAAEKERELRSAATARETAPATRVRYGMELRRAQRPDWRRAVEHHAGGDTLMLTPVGDYLLVESELVAPDRYEAALAALPHLPEGPR</sequence>
<dbReference type="EMBL" id="JBHMQV010000001">
    <property type="protein sequence ID" value="MFC0842936.1"/>
    <property type="molecule type" value="Genomic_DNA"/>
</dbReference>
<protein>
    <submittedName>
        <fullName evidence="1">Nucleotidyltransferase family protein</fullName>
    </submittedName>
</protein>
<dbReference type="InterPro" id="IPR039498">
    <property type="entry name" value="NTP_transf_5"/>
</dbReference>
<evidence type="ECO:0000313" key="1">
    <source>
        <dbReference type="EMBL" id="MFC0842936.1"/>
    </source>
</evidence>
<evidence type="ECO:0000313" key="2">
    <source>
        <dbReference type="Proteomes" id="UP001589887"/>
    </source>
</evidence>
<dbReference type="RefSeq" id="WP_394316739.1">
    <property type="nucleotide sequence ID" value="NZ_JBHMQV010000001.1"/>
</dbReference>
<dbReference type="Pfam" id="PF14907">
    <property type="entry name" value="NTP_transf_5"/>
    <property type="match status" value="1"/>
</dbReference>
<dbReference type="Proteomes" id="UP001589887">
    <property type="component" value="Unassembled WGS sequence"/>
</dbReference>